<keyword evidence="2" id="KW-1185">Reference proteome</keyword>
<dbReference type="EMBL" id="JBHSYM010000087">
    <property type="protein sequence ID" value="MFC7017092.1"/>
    <property type="molecule type" value="Genomic_DNA"/>
</dbReference>
<evidence type="ECO:0000313" key="2">
    <source>
        <dbReference type="Proteomes" id="UP001596409"/>
    </source>
</evidence>
<accession>A0ABW2EED4</accession>
<dbReference type="RefSeq" id="WP_229881460.1">
    <property type="nucleotide sequence ID" value="NZ_BMWA01000024.1"/>
</dbReference>
<sequence length="109" mass="10634">MAACTDGTCEVAVSAPVTIRFRGPGGPATLSVTGIGPNRVEYTVESGNGRSRASTNGPGQGCITVLRRNGGGNSCGRLGAAGPSPGPDAVVIQAAAGEDGTAVLHIVSE</sequence>
<reference evidence="2" key="1">
    <citation type="journal article" date="2019" name="Int. J. Syst. Evol. Microbiol.">
        <title>The Global Catalogue of Microorganisms (GCM) 10K type strain sequencing project: providing services to taxonomists for standard genome sequencing and annotation.</title>
        <authorList>
            <consortium name="The Broad Institute Genomics Platform"/>
            <consortium name="The Broad Institute Genome Sequencing Center for Infectious Disease"/>
            <person name="Wu L."/>
            <person name="Ma J."/>
        </authorList>
    </citation>
    <scope>NUCLEOTIDE SEQUENCE [LARGE SCALE GENOMIC DNA]</scope>
    <source>
        <strain evidence="2">JCM 4855</strain>
    </source>
</reference>
<dbReference type="Proteomes" id="UP001596409">
    <property type="component" value="Unassembled WGS sequence"/>
</dbReference>
<protein>
    <submittedName>
        <fullName evidence="1">Uncharacterized protein</fullName>
    </submittedName>
</protein>
<organism evidence="1 2">
    <name type="scientific">Streptomyces viridiviolaceus</name>
    <dbReference type="NCBI Taxonomy" id="68282"/>
    <lineage>
        <taxon>Bacteria</taxon>
        <taxon>Bacillati</taxon>
        <taxon>Actinomycetota</taxon>
        <taxon>Actinomycetes</taxon>
        <taxon>Kitasatosporales</taxon>
        <taxon>Streptomycetaceae</taxon>
        <taxon>Streptomyces</taxon>
    </lineage>
</organism>
<proteinExistence type="predicted"/>
<comment type="caution">
    <text evidence="1">The sequence shown here is derived from an EMBL/GenBank/DDBJ whole genome shotgun (WGS) entry which is preliminary data.</text>
</comment>
<name>A0ABW2EED4_9ACTN</name>
<gene>
    <name evidence="1" type="ORF">ACFQMH_36505</name>
</gene>
<evidence type="ECO:0000313" key="1">
    <source>
        <dbReference type="EMBL" id="MFC7017092.1"/>
    </source>
</evidence>